<dbReference type="Pfam" id="PF00271">
    <property type="entry name" value="Helicase_C"/>
    <property type="match status" value="1"/>
</dbReference>
<dbReference type="SUPFAM" id="SSF53098">
    <property type="entry name" value="Ribonuclease H-like"/>
    <property type="match status" value="1"/>
</dbReference>
<dbReference type="InterPro" id="IPR012337">
    <property type="entry name" value="RNaseH-like_sf"/>
</dbReference>
<dbReference type="PROSITE" id="PS51194">
    <property type="entry name" value="HELICASE_CTER"/>
    <property type="match status" value="1"/>
</dbReference>
<evidence type="ECO:0000259" key="13">
    <source>
        <dbReference type="PROSITE" id="PS51198"/>
    </source>
</evidence>
<comment type="catalytic activity">
    <reaction evidence="8">
        <text>Couples ATP hydrolysis with the unwinding of duplex DNA by translocating in the 3'-5' direction.</text>
        <dbReference type="EC" id="5.6.2.4"/>
    </reaction>
</comment>
<evidence type="ECO:0000256" key="5">
    <source>
        <dbReference type="ARBA" id="ARBA00022840"/>
    </source>
</evidence>
<feature type="domain" description="Helicase C-terminal" evidence="12">
    <location>
        <begin position="483"/>
        <end position="630"/>
    </location>
</feature>
<keyword evidence="7" id="KW-0413">Isomerase</keyword>
<keyword evidence="3 10" id="KW-0378">Hydrolase</keyword>
<dbReference type="EMBL" id="FNCH01000001">
    <property type="protein sequence ID" value="SDF72089.1"/>
    <property type="molecule type" value="Genomic_DNA"/>
</dbReference>
<evidence type="ECO:0000313" key="15">
    <source>
        <dbReference type="Proteomes" id="UP000199643"/>
    </source>
</evidence>
<dbReference type="GO" id="GO:0043138">
    <property type="term" value="F:3'-5' DNA helicase activity"/>
    <property type="evidence" value="ECO:0007669"/>
    <property type="project" value="UniProtKB-EC"/>
</dbReference>
<dbReference type="NCBIfam" id="TIGR00614">
    <property type="entry name" value="recQ_fam"/>
    <property type="match status" value="1"/>
</dbReference>
<evidence type="ECO:0000256" key="3">
    <source>
        <dbReference type="ARBA" id="ARBA00022801"/>
    </source>
</evidence>
<dbReference type="GO" id="GO:0006310">
    <property type="term" value="P:DNA recombination"/>
    <property type="evidence" value="ECO:0007669"/>
    <property type="project" value="InterPro"/>
</dbReference>
<dbReference type="SMART" id="SM00487">
    <property type="entry name" value="DEXDc"/>
    <property type="match status" value="1"/>
</dbReference>
<dbReference type="GO" id="GO:0005524">
    <property type="term" value="F:ATP binding"/>
    <property type="evidence" value="ECO:0007669"/>
    <property type="project" value="UniProtKB-UniRule"/>
</dbReference>
<name>A0A1G7NFJ8_9SPHI</name>
<evidence type="ECO:0000256" key="7">
    <source>
        <dbReference type="ARBA" id="ARBA00023235"/>
    </source>
</evidence>
<dbReference type="CDD" id="cd17932">
    <property type="entry name" value="DEXQc_UvrD"/>
    <property type="match status" value="1"/>
</dbReference>
<dbReference type="GO" id="GO:0006281">
    <property type="term" value="P:DNA repair"/>
    <property type="evidence" value="ECO:0007669"/>
    <property type="project" value="TreeGrafter"/>
</dbReference>
<dbReference type="InterPro" id="IPR014016">
    <property type="entry name" value="UvrD-like_ATP-bd"/>
</dbReference>
<dbReference type="Pfam" id="PF13361">
    <property type="entry name" value="UvrD_C"/>
    <property type="match status" value="1"/>
</dbReference>
<accession>A0A1G7NFJ8</accession>
<keyword evidence="6" id="KW-0238">DNA-binding</keyword>
<organism evidence="14 15">
    <name type="scientific">Pedobacter terrae</name>
    <dbReference type="NCBI Taxonomy" id="405671"/>
    <lineage>
        <taxon>Bacteria</taxon>
        <taxon>Pseudomonadati</taxon>
        <taxon>Bacteroidota</taxon>
        <taxon>Sphingobacteriia</taxon>
        <taxon>Sphingobacteriales</taxon>
        <taxon>Sphingobacteriaceae</taxon>
        <taxon>Pedobacter</taxon>
    </lineage>
</organism>
<comment type="similarity">
    <text evidence="1">Belongs to the helicase family. RecQ subfamily.</text>
</comment>
<gene>
    <name evidence="14" type="ORF">SAMN05421827_101312</name>
</gene>
<dbReference type="EC" id="5.6.2.4" evidence="9"/>
<keyword evidence="2 10" id="KW-0547">Nucleotide-binding</keyword>
<dbReference type="PANTHER" id="PTHR13710:SF105">
    <property type="entry name" value="ATP-DEPENDENT DNA HELICASE Q1"/>
    <property type="match status" value="1"/>
</dbReference>
<dbReference type="InterPro" id="IPR004589">
    <property type="entry name" value="DNA_helicase_ATP-dep_RecQ"/>
</dbReference>
<dbReference type="PROSITE" id="PS51192">
    <property type="entry name" value="HELICASE_ATP_BIND_1"/>
    <property type="match status" value="1"/>
</dbReference>
<evidence type="ECO:0000256" key="9">
    <source>
        <dbReference type="ARBA" id="ARBA00034808"/>
    </source>
</evidence>
<dbReference type="GO" id="GO:0016787">
    <property type="term" value="F:hydrolase activity"/>
    <property type="evidence" value="ECO:0007669"/>
    <property type="project" value="UniProtKB-UniRule"/>
</dbReference>
<dbReference type="GO" id="GO:0005694">
    <property type="term" value="C:chromosome"/>
    <property type="evidence" value="ECO:0007669"/>
    <property type="project" value="TreeGrafter"/>
</dbReference>
<keyword evidence="5 10" id="KW-0067">ATP-binding</keyword>
<dbReference type="InterPro" id="IPR027417">
    <property type="entry name" value="P-loop_NTPase"/>
</dbReference>
<dbReference type="Gene3D" id="3.30.420.10">
    <property type="entry name" value="Ribonuclease H-like superfamily/Ribonuclease H"/>
    <property type="match status" value="1"/>
</dbReference>
<dbReference type="CDD" id="cd17920">
    <property type="entry name" value="DEXHc_RecQ"/>
    <property type="match status" value="1"/>
</dbReference>
<protein>
    <recommendedName>
        <fullName evidence="9">DNA 3'-5' helicase</fullName>
        <ecNumber evidence="9">5.6.2.4</ecNumber>
    </recommendedName>
</protein>
<dbReference type="PROSITE" id="PS00690">
    <property type="entry name" value="DEAH_ATP_HELICASE"/>
    <property type="match status" value="1"/>
</dbReference>
<dbReference type="InterPro" id="IPR014017">
    <property type="entry name" value="DNA_helicase_UvrD-like_C"/>
</dbReference>
<feature type="domain" description="Helicase ATP-binding" evidence="11">
    <location>
        <begin position="273"/>
        <end position="453"/>
    </location>
</feature>
<dbReference type="InterPro" id="IPR002464">
    <property type="entry name" value="DNA/RNA_helicase_DEAH_CS"/>
</dbReference>
<evidence type="ECO:0000259" key="12">
    <source>
        <dbReference type="PROSITE" id="PS51194"/>
    </source>
</evidence>
<dbReference type="Proteomes" id="UP000199643">
    <property type="component" value="Unassembled WGS sequence"/>
</dbReference>
<dbReference type="InterPro" id="IPR011545">
    <property type="entry name" value="DEAD/DEAH_box_helicase_dom"/>
</dbReference>
<evidence type="ECO:0000256" key="1">
    <source>
        <dbReference type="ARBA" id="ARBA00005446"/>
    </source>
</evidence>
<feature type="domain" description="UvrD-like helicase ATP-binding" evidence="13">
    <location>
        <begin position="1050"/>
        <end position="1470"/>
    </location>
</feature>
<reference evidence="15" key="1">
    <citation type="submission" date="2016-10" db="EMBL/GenBank/DDBJ databases">
        <authorList>
            <person name="Varghese N."/>
            <person name="Submissions S."/>
        </authorList>
    </citation>
    <scope>NUCLEOTIDE SEQUENCE [LARGE SCALE GENOMIC DNA]</scope>
    <source>
        <strain evidence="15">DSM 17933</strain>
    </source>
</reference>
<dbReference type="PANTHER" id="PTHR13710">
    <property type="entry name" value="DNA HELICASE RECQ FAMILY MEMBER"/>
    <property type="match status" value="1"/>
</dbReference>
<dbReference type="GO" id="GO:0003677">
    <property type="term" value="F:DNA binding"/>
    <property type="evidence" value="ECO:0007669"/>
    <property type="project" value="UniProtKB-KW"/>
</dbReference>
<dbReference type="InterPro" id="IPR036397">
    <property type="entry name" value="RNaseH_sf"/>
</dbReference>
<dbReference type="Pfam" id="PF00580">
    <property type="entry name" value="UvrD-helicase"/>
    <property type="match status" value="2"/>
</dbReference>
<dbReference type="OrthoDB" id="9763310at2"/>
<evidence type="ECO:0000259" key="11">
    <source>
        <dbReference type="PROSITE" id="PS51192"/>
    </source>
</evidence>
<evidence type="ECO:0000256" key="10">
    <source>
        <dbReference type="PROSITE-ProRule" id="PRU00560"/>
    </source>
</evidence>
<sequence length="1602" mass="183920">MNNIAFFDIELSVTGKQLLDIGCVLSDGLGFHQNHPEEFLQFIGPCDFICGHNIIAHDLRYLQRHFGDAEWGFDKAIDTLLLSPLLFPRLPYHRLLKDDKVQTEERNNPLNDAKKARDLFYDELSAFSVLEDQFKVILYGLLRDQCGFNNFFRYLNYAVPINKEKLTSSISRLFQSKICKKSELEHWIDTVPVALAYTLALLHCDNRFSITPPWVLKNYPDVERLLFLMRNNPCLQGCDYCRLAHDPLLALKKHFGFSGFRKYGEEPLQENAVRAAIRGESILSVFPTGGGKSITFQVPALMSGENAKALTVVIAPLQSLMKDQVDNLENKGITEAVTINGLLDPVDRPKAIERIENGHASLLYISPESLRSVTIERLLLKRKIARFVIDEAHCFSSWGQDFRVDYLYIGDFIKNLQQKKGLDYTIPVSCFTATAKQKVIEDIRFYFKEKLQLDLKVFRADTSRNNLHYRVYQRDNEEEKYSQLRDIIEEKNCPTIVYVSRTKRARKLTQKLTSDGFIARAYHGKMEKGEKSQNQNAFMSGEVDIMVATSAFGMGVDKSDVGAVIHYDISDSLENYVQEAGRAGRDEQIQADCFILFSEEDLDKHFILLNQTKISSKEINQVWKAIKELTRSRDKASNSALEIARKAGWDDGISEIETRVTTAIAALEDAGYLKRGQNMPRVFATSILSKNAQEAIDCIYASEKFSEEEREGAKRIIKKLFSSKSKRLSTDEVAESRIDYISDQLGMYKKDVIRAIELMRDEKILAHTKDLTAFIKKTESASRSLAIVEGFRKQEELLLAQLKDGEAAYYLKEIIEVFLSSGIRDSSLNQLKIIINFWAIKKWINRQNLEHTKNHVQITLLLDKAVFIEKQEKRHLLARMITEYLHKKVSVLSKSDNQEEEEVLIEFSVQELKDMVEKEQGMFSVQAGIDDIEDSLFYLSRIGAIKIEGGFMVVYNKLTIERIEKNNRIQYKESDYDKLKQFYQQKVQQIHIVGEYAQKMIRNYNEALKFVDDYFKLNYPSFLSKYFPGSRQDEIKRTLTPTKFMRLFGALSPTQLKIINDTSSQYIVVAAGPGSGKTKLLVHKLASLLMAEDVKHEQLLMLTFSRAAATEFKKRLMELIGNAAHYTEIKTFHSYCFDLLGRVGSLMASENIVKVAVEKINAGEMEPFRITKSVLVVDEAQDINKDEYELLQALMQQNEDMRIILVGDDDQNIYGFRGADAAYMQKLITEKDAVKYELTLNYRSKNNIVSLANQWAGTISQRLKTEPCFASQHQNGLIHITQYAHNPIIVSLAGIISKAALSGSTCVLTQTNEEAMLLCGMLLQQGVKAKLIQSYDGFNLQNLYELRRFSDMIDAYTDSPLVTDEEWSEAKRHLMDHIQTSTHKEFAIAAIRAFEQVNTARKYKSDWKAFLFESKVEDFVDIDAVVVYVSTIHKAKGKEFDNLYLLLQHFKPLNDEQKRQFYVAITRAKTKLSIHYQGKYLQPFYVDGLVYIEDNNQYTEPQQITMHLTLRDVQLGYFEYIQSRISLIFSGLRLQPSDEGLKNVKGELIVKYSQKFKTVLQEHFDKGFTIAAAKINFIVYWKDEDKQKESKIVLPSLLLKKF</sequence>
<keyword evidence="4 10" id="KW-0347">Helicase</keyword>
<dbReference type="Pfam" id="PF00270">
    <property type="entry name" value="DEAD"/>
    <property type="match status" value="1"/>
</dbReference>
<evidence type="ECO:0000256" key="8">
    <source>
        <dbReference type="ARBA" id="ARBA00034617"/>
    </source>
</evidence>
<dbReference type="SMART" id="SM00490">
    <property type="entry name" value="HELICc"/>
    <property type="match status" value="1"/>
</dbReference>
<proteinExistence type="inferred from homology"/>
<evidence type="ECO:0000256" key="6">
    <source>
        <dbReference type="ARBA" id="ARBA00023125"/>
    </source>
</evidence>
<evidence type="ECO:0000256" key="2">
    <source>
        <dbReference type="ARBA" id="ARBA00022741"/>
    </source>
</evidence>
<dbReference type="RefSeq" id="WP_090496279.1">
    <property type="nucleotide sequence ID" value="NZ_FNCH01000001.1"/>
</dbReference>
<dbReference type="STRING" id="405671.SAMN05421827_101312"/>
<keyword evidence="15" id="KW-1185">Reference proteome</keyword>
<evidence type="ECO:0000313" key="14">
    <source>
        <dbReference type="EMBL" id="SDF72089.1"/>
    </source>
</evidence>
<dbReference type="PROSITE" id="PS51198">
    <property type="entry name" value="UVRD_HELICASE_ATP_BIND"/>
    <property type="match status" value="1"/>
</dbReference>
<evidence type="ECO:0000256" key="4">
    <source>
        <dbReference type="ARBA" id="ARBA00022806"/>
    </source>
</evidence>
<dbReference type="Gene3D" id="3.40.50.300">
    <property type="entry name" value="P-loop containing nucleotide triphosphate hydrolases"/>
    <property type="match status" value="5"/>
</dbReference>
<dbReference type="InterPro" id="IPR001650">
    <property type="entry name" value="Helicase_C-like"/>
</dbReference>
<dbReference type="SUPFAM" id="SSF52540">
    <property type="entry name" value="P-loop containing nucleoside triphosphate hydrolases"/>
    <property type="match status" value="2"/>
</dbReference>
<dbReference type="InterPro" id="IPR014001">
    <property type="entry name" value="Helicase_ATP-bd"/>
</dbReference>
<feature type="binding site" evidence="10">
    <location>
        <begin position="1071"/>
        <end position="1078"/>
    </location>
    <ligand>
        <name>ATP</name>
        <dbReference type="ChEBI" id="CHEBI:30616"/>
    </ligand>
</feature>
<dbReference type="GO" id="GO:0009378">
    <property type="term" value="F:four-way junction helicase activity"/>
    <property type="evidence" value="ECO:0007669"/>
    <property type="project" value="TreeGrafter"/>
</dbReference>
<dbReference type="GO" id="GO:0005737">
    <property type="term" value="C:cytoplasm"/>
    <property type="evidence" value="ECO:0007669"/>
    <property type="project" value="TreeGrafter"/>
</dbReference>